<accession>A0AAE0ZLA9</accession>
<dbReference type="AlphaFoldDB" id="A0AAE0ZLA9"/>
<name>A0AAE0ZLA9_9GAST</name>
<proteinExistence type="predicted"/>
<evidence type="ECO:0000313" key="1">
    <source>
        <dbReference type="EMBL" id="KAK3770991.1"/>
    </source>
</evidence>
<dbReference type="Proteomes" id="UP001283361">
    <property type="component" value="Unassembled WGS sequence"/>
</dbReference>
<gene>
    <name evidence="1" type="ORF">RRG08_029081</name>
</gene>
<organism evidence="1 2">
    <name type="scientific">Elysia crispata</name>
    <name type="common">lettuce slug</name>
    <dbReference type="NCBI Taxonomy" id="231223"/>
    <lineage>
        <taxon>Eukaryota</taxon>
        <taxon>Metazoa</taxon>
        <taxon>Spiralia</taxon>
        <taxon>Lophotrochozoa</taxon>
        <taxon>Mollusca</taxon>
        <taxon>Gastropoda</taxon>
        <taxon>Heterobranchia</taxon>
        <taxon>Euthyneura</taxon>
        <taxon>Panpulmonata</taxon>
        <taxon>Sacoglossa</taxon>
        <taxon>Placobranchoidea</taxon>
        <taxon>Plakobranchidae</taxon>
        <taxon>Elysia</taxon>
    </lineage>
</organism>
<reference evidence="1" key="1">
    <citation type="journal article" date="2023" name="G3 (Bethesda)">
        <title>A reference genome for the long-term kleptoplast-retaining sea slug Elysia crispata morphotype clarki.</title>
        <authorList>
            <person name="Eastman K.E."/>
            <person name="Pendleton A.L."/>
            <person name="Shaikh M.A."/>
            <person name="Suttiyut T."/>
            <person name="Ogas R."/>
            <person name="Tomko P."/>
            <person name="Gavelis G."/>
            <person name="Widhalm J.R."/>
            <person name="Wisecaver J.H."/>
        </authorList>
    </citation>
    <scope>NUCLEOTIDE SEQUENCE</scope>
    <source>
        <strain evidence="1">ECLA1</strain>
    </source>
</reference>
<protein>
    <submittedName>
        <fullName evidence="1">Uncharacterized protein</fullName>
    </submittedName>
</protein>
<keyword evidence="2" id="KW-1185">Reference proteome</keyword>
<evidence type="ECO:0000313" key="2">
    <source>
        <dbReference type="Proteomes" id="UP001283361"/>
    </source>
</evidence>
<dbReference type="EMBL" id="JAWDGP010003779">
    <property type="protein sequence ID" value="KAK3770991.1"/>
    <property type="molecule type" value="Genomic_DNA"/>
</dbReference>
<sequence length="93" mass="10547">MVSRESSIIYWYCENPPRHIGVVRILHDILVSRESSSTYWCRKNPPRDIGVARILYRAEPHFLILSNIDPGCPTQACNLSLSPGLSARLNHTS</sequence>
<comment type="caution">
    <text evidence="1">The sequence shown here is derived from an EMBL/GenBank/DDBJ whole genome shotgun (WGS) entry which is preliminary data.</text>
</comment>